<keyword evidence="2" id="KW-1133">Transmembrane helix</keyword>
<dbReference type="PANTHER" id="PTHR30238:SF4">
    <property type="entry name" value="SLL1022 PROTEIN"/>
    <property type="match status" value="1"/>
</dbReference>
<organism evidence="3 4">
    <name type="scientific">Gordonia oryzae</name>
    <dbReference type="NCBI Taxonomy" id="2487349"/>
    <lineage>
        <taxon>Bacteria</taxon>
        <taxon>Bacillati</taxon>
        <taxon>Actinomycetota</taxon>
        <taxon>Actinomycetes</taxon>
        <taxon>Mycobacteriales</taxon>
        <taxon>Gordoniaceae</taxon>
        <taxon>Gordonia</taxon>
    </lineage>
</organism>
<gene>
    <name evidence="3" type="ORF">EF294_06715</name>
</gene>
<evidence type="ECO:0000313" key="3">
    <source>
        <dbReference type="EMBL" id="RPA64798.1"/>
    </source>
</evidence>
<reference evidence="3 4" key="1">
    <citation type="submission" date="2018-11" db="EMBL/GenBank/DDBJ databases">
        <title>Draft genome sequence of Gordonia sp. RS15-1S isolated from rice stems.</title>
        <authorList>
            <person name="Muangham S."/>
        </authorList>
    </citation>
    <scope>NUCLEOTIDE SEQUENCE [LARGE SCALE GENOMIC DNA]</scope>
    <source>
        <strain evidence="3 4">RS15-1S</strain>
    </source>
</reference>
<dbReference type="PANTHER" id="PTHR30238">
    <property type="entry name" value="MEMBRANE BOUND PREDICTED REDOX MODULATOR"/>
    <property type="match status" value="1"/>
</dbReference>
<feature type="transmembrane region" description="Helical" evidence="2">
    <location>
        <begin position="126"/>
        <end position="147"/>
    </location>
</feature>
<proteinExistence type="predicted"/>
<accession>A0A3N4GV30</accession>
<name>A0A3N4GV30_9ACTN</name>
<feature type="transmembrane region" description="Helical" evidence="2">
    <location>
        <begin position="5"/>
        <end position="23"/>
    </location>
</feature>
<feature type="transmembrane region" description="Helical" evidence="2">
    <location>
        <begin position="269"/>
        <end position="292"/>
    </location>
</feature>
<sequence length="391" mass="42456">MVLRIFGLSIVITVLSLIAAFFYGGTTALFLTLILGILEVSLSFDNAVINATVLRRMSEFWQKIFLTIGVIIAVFGMRLVFPLVIVWLASGLNPVEAMRLALNPPADGAAYFPDGSPSYETYITDAHPQIAAFGGMFLLMLFLGFIFEEKEITWLSWIERPLEKIGKLDQLEVVVAAILLIITAEFIAPDQERSTVLFAGILGMITYLAVNGLGELFNTDDDDPDESDDERAQAQRTPGVDDAAGVADAEVRRRSGPSDLAKATGKAGFFLFLYLEVLDASFSFDGVIGAFAITADPIIIALGLGLIGAMFVRSLTVYLVRKGTLSEYVYLEHGAHWAIGALALILFYSIGTHVPEVVTGLVGVVLIVAAFISSVVRRRNEPADAKDHIEI</sequence>
<dbReference type="NCBIfam" id="NF010613">
    <property type="entry name" value="PRK14013.1-3"/>
    <property type="match status" value="1"/>
</dbReference>
<evidence type="ECO:0000256" key="1">
    <source>
        <dbReference type="SAM" id="MobiDB-lite"/>
    </source>
</evidence>
<evidence type="ECO:0000256" key="2">
    <source>
        <dbReference type="SAM" id="Phobius"/>
    </source>
</evidence>
<keyword evidence="2" id="KW-0812">Transmembrane</keyword>
<feature type="transmembrane region" description="Helical" evidence="2">
    <location>
        <begin position="65"/>
        <end position="89"/>
    </location>
</feature>
<keyword evidence="4" id="KW-1185">Reference proteome</keyword>
<dbReference type="EMBL" id="RKMH01000004">
    <property type="protein sequence ID" value="RPA64798.1"/>
    <property type="molecule type" value="Genomic_DNA"/>
</dbReference>
<dbReference type="Pfam" id="PF04332">
    <property type="entry name" value="DUF475"/>
    <property type="match status" value="1"/>
</dbReference>
<feature type="transmembrane region" description="Helical" evidence="2">
    <location>
        <begin position="298"/>
        <end position="320"/>
    </location>
</feature>
<dbReference type="AlphaFoldDB" id="A0A3N4GV30"/>
<dbReference type="InterPro" id="IPR007427">
    <property type="entry name" value="DUF475"/>
</dbReference>
<protein>
    <submittedName>
        <fullName evidence="3">DUF475 domain-containing protein</fullName>
    </submittedName>
</protein>
<dbReference type="RefSeq" id="WP_123927146.1">
    <property type="nucleotide sequence ID" value="NZ_JBPSDP010000004.1"/>
</dbReference>
<feature type="compositionally biased region" description="Acidic residues" evidence="1">
    <location>
        <begin position="219"/>
        <end position="229"/>
    </location>
</feature>
<feature type="transmembrane region" description="Helical" evidence="2">
    <location>
        <begin position="29"/>
        <end position="53"/>
    </location>
</feature>
<feature type="transmembrane region" description="Helical" evidence="2">
    <location>
        <begin position="329"/>
        <end position="351"/>
    </location>
</feature>
<dbReference type="Proteomes" id="UP000267536">
    <property type="component" value="Unassembled WGS sequence"/>
</dbReference>
<dbReference type="OrthoDB" id="8533002at2"/>
<feature type="transmembrane region" description="Helical" evidence="2">
    <location>
        <begin position="357"/>
        <end position="376"/>
    </location>
</feature>
<comment type="caution">
    <text evidence="3">The sequence shown here is derived from an EMBL/GenBank/DDBJ whole genome shotgun (WGS) entry which is preliminary data.</text>
</comment>
<feature type="region of interest" description="Disordered" evidence="1">
    <location>
        <begin position="219"/>
        <end position="244"/>
    </location>
</feature>
<keyword evidence="2" id="KW-0472">Membrane</keyword>
<evidence type="ECO:0000313" key="4">
    <source>
        <dbReference type="Proteomes" id="UP000267536"/>
    </source>
</evidence>